<evidence type="ECO:0000259" key="1">
    <source>
        <dbReference type="Pfam" id="PF13456"/>
    </source>
</evidence>
<keyword evidence="3" id="KW-1185">Reference proteome</keyword>
<dbReference type="EMBL" id="JBBPBM010000036">
    <property type="protein sequence ID" value="KAK8530105.1"/>
    <property type="molecule type" value="Genomic_DNA"/>
</dbReference>
<protein>
    <recommendedName>
        <fullName evidence="1">RNase H type-1 domain-containing protein</fullName>
    </recommendedName>
</protein>
<proteinExistence type="predicted"/>
<dbReference type="InterPro" id="IPR002156">
    <property type="entry name" value="RNaseH_domain"/>
</dbReference>
<evidence type="ECO:0000313" key="2">
    <source>
        <dbReference type="EMBL" id="KAK8530105.1"/>
    </source>
</evidence>
<dbReference type="Gene3D" id="3.30.420.10">
    <property type="entry name" value="Ribonuclease H-like superfamily/Ribonuclease H"/>
    <property type="match status" value="1"/>
</dbReference>
<dbReference type="InterPro" id="IPR036397">
    <property type="entry name" value="RNaseH_sf"/>
</dbReference>
<dbReference type="PANTHER" id="PTHR47723">
    <property type="entry name" value="OS05G0353850 PROTEIN"/>
    <property type="match status" value="1"/>
</dbReference>
<comment type="caution">
    <text evidence="2">The sequence shown here is derived from an EMBL/GenBank/DDBJ whole genome shotgun (WGS) entry which is preliminary data.</text>
</comment>
<dbReference type="InterPro" id="IPR012337">
    <property type="entry name" value="RNaseH-like_sf"/>
</dbReference>
<dbReference type="CDD" id="cd06222">
    <property type="entry name" value="RNase_H_like"/>
    <property type="match status" value="1"/>
</dbReference>
<dbReference type="Proteomes" id="UP001472677">
    <property type="component" value="Unassembled WGS sequence"/>
</dbReference>
<dbReference type="InterPro" id="IPR053151">
    <property type="entry name" value="RNase_H-like"/>
</dbReference>
<reference evidence="2 3" key="1">
    <citation type="journal article" date="2024" name="G3 (Bethesda)">
        <title>Genome assembly of Hibiscus sabdariffa L. provides insights into metabolisms of medicinal natural products.</title>
        <authorList>
            <person name="Kim T."/>
        </authorList>
    </citation>
    <scope>NUCLEOTIDE SEQUENCE [LARGE SCALE GENOMIC DNA]</scope>
    <source>
        <strain evidence="2">TK-2024</strain>
        <tissue evidence="2">Old leaves</tissue>
    </source>
</reference>
<name>A0ABR2D5P9_9ROSI</name>
<evidence type="ECO:0000313" key="3">
    <source>
        <dbReference type="Proteomes" id="UP001472677"/>
    </source>
</evidence>
<accession>A0ABR2D5P9</accession>
<feature type="domain" description="RNase H type-1" evidence="1">
    <location>
        <begin position="24"/>
        <end position="142"/>
    </location>
</feature>
<dbReference type="PANTHER" id="PTHR47723:SF13">
    <property type="entry name" value="PUTATIVE-RELATED"/>
    <property type="match status" value="1"/>
</dbReference>
<dbReference type="InterPro" id="IPR044730">
    <property type="entry name" value="RNase_H-like_dom_plant"/>
</dbReference>
<gene>
    <name evidence="2" type="ORF">V6N12_060861</name>
</gene>
<dbReference type="SUPFAM" id="SSF53098">
    <property type="entry name" value="Ribonuclease H-like"/>
    <property type="match status" value="1"/>
</dbReference>
<dbReference type="Pfam" id="PF13456">
    <property type="entry name" value="RVT_3"/>
    <property type="match status" value="1"/>
</dbReference>
<organism evidence="2 3">
    <name type="scientific">Hibiscus sabdariffa</name>
    <name type="common">roselle</name>
    <dbReference type="NCBI Taxonomy" id="183260"/>
    <lineage>
        <taxon>Eukaryota</taxon>
        <taxon>Viridiplantae</taxon>
        <taxon>Streptophyta</taxon>
        <taxon>Embryophyta</taxon>
        <taxon>Tracheophyta</taxon>
        <taxon>Spermatophyta</taxon>
        <taxon>Magnoliopsida</taxon>
        <taxon>eudicotyledons</taxon>
        <taxon>Gunneridae</taxon>
        <taxon>Pentapetalae</taxon>
        <taxon>rosids</taxon>
        <taxon>malvids</taxon>
        <taxon>Malvales</taxon>
        <taxon>Malvaceae</taxon>
        <taxon>Malvoideae</taxon>
        <taxon>Hibiscus</taxon>
    </lineage>
</organism>
<sequence length="169" mass="18717">MVANRPTCADICWQKLLVDWVKANSDGTVCGSDSLAIAGGVIRDDQGGWIYGCARHIGRCYVLMAELWATHDILLAAWNLGFRRIQFETDNLEVAQILQGRSDALIGCSLVDTIRLLLTRSWSVNICHISRMQNMVVDRVVALCRDSLSSSMVFDSVPAALVRKEVVSF</sequence>